<evidence type="ECO:0000256" key="2">
    <source>
        <dbReference type="ARBA" id="ARBA00023002"/>
    </source>
</evidence>
<dbReference type="NCBIfam" id="NF001933">
    <property type="entry name" value="PRK00711.1"/>
    <property type="match status" value="1"/>
</dbReference>
<proteinExistence type="inferred from homology"/>
<dbReference type="Gene3D" id="3.30.9.10">
    <property type="entry name" value="D-Amino Acid Oxidase, subunit A, domain 2"/>
    <property type="match status" value="1"/>
</dbReference>
<accession>A0A1I5EJA3</accession>
<organism evidence="4 5">
    <name type="scientific">Roseovarius lutimaris</name>
    <dbReference type="NCBI Taxonomy" id="1005928"/>
    <lineage>
        <taxon>Bacteria</taxon>
        <taxon>Pseudomonadati</taxon>
        <taxon>Pseudomonadota</taxon>
        <taxon>Alphaproteobacteria</taxon>
        <taxon>Rhodobacterales</taxon>
        <taxon>Roseobacteraceae</taxon>
        <taxon>Roseovarius</taxon>
    </lineage>
</organism>
<dbReference type="GO" id="GO:0008718">
    <property type="term" value="F:D-amino-acid dehydrogenase activity"/>
    <property type="evidence" value="ECO:0007669"/>
    <property type="project" value="TreeGrafter"/>
</dbReference>
<evidence type="ECO:0000313" key="4">
    <source>
        <dbReference type="EMBL" id="SFO11575.1"/>
    </source>
</evidence>
<dbReference type="EMBL" id="FOVP01000016">
    <property type="protein sequence ID" value="SFO11575.1"/>
    <property type="molecule type" value="Genomic_DNA"/>
</dbReference>
<feature type="domain" description="FAD dependent oxidoreductase" evidence="3">
    <location>
        <begin position="2"/>
        <end position="399"/>
    </location>
</feature>
<comment type="similarity">
    <text evidence="1">Belongs to the DadA oxidoreductase family.</text>
</comment>
<dbReference type="PANTHER" id="PTHR13847:SF280">
    <property type="entry name" value="D-AMINO ACID DEHYDROGENASE"/>
    <property type="match status" value="1"/>
</dbReference>
<dbReference type="PANTHER" id="PTHR13847">
    <property type="entry name" value="SARCOSINE DEHYDROGENASE-RELATED"/>
    <property type="match status" value="1"/>
</dbReference>
<dbReference type="GO" id="GO:0055130">
    <property type="term" value="P:D-alanine catabolic process"/>
    <property type="evidence" value="ECO:0007669"/>
    <property type="project" value="TreeGrafter"/>
</dbReference>
<dbReference type="RefSeq" id="WP_092840279.1">
    <property type="nucleotide sequence ID" value="NZ_FOVP01000016.1"/>
</dbReference>
<dbReference type="SUPFAM" id="SSF54373">
    <property type="entry name" value="FAD-linked reductases, C-terminal domain"/>
    <property type="match status" value="1"/>
</dbReference>
<dbReference type="InterPro" id="IPR036188">
    <property type="entry name" value="FAD/NAD-bd_sf"/>
</dbReference>
<dbReference type="InterPro" id="IPR006076">
    <property type="entry name" value="FAD-dep_OxRdtase"/>
</dbReference>
<sequence>MKVVVMGAGVIGVTTAWYLARQGAEVVVLDRQLGPGLETSYANAGELSYGMTSPWAAPGIPVKALKWLFMKRRPLFIWPLISPTMWMWSAQMIRNCNDKSYSINKSRMVRVSNYSRDVMPELIEETGIDYDGREQGTLQLFRTVKQMKGSRADQEILAQFDSPFEELGRDACIAVEPALAEVRHKFVGGLRLTADRTGDCRLFTIALAEKAAELGVQFQYGQSIRSIAIENGRVAGVDTELAGRITGDKYVCALGSYAPHLLKPIGLKLPVYPVKGYSVTIPVVDDAMAPQSTLMDETHKVAITRLGDRIRVAGTAEIAGYSNRLGPHATDTVKHVINDLFPKGGDLNQAEGWTGLRPMTPDGTPVLGGTRYDNLYLNTGHGTLGWTMACGSGRAVADLVVGKEPEISFDGLTAARYGQ</sequence>
<dbReference type="OrthoDB" id="9805337at2"/>
<dbReference type="GO" id="GO:0005886">
    <property type="term" value="C:plasma membrane"/>
    <property type="evidence" value="ECO:0007669"/>
    <property type="project" value="TreeGrafter"/>
</dbReference>
<dbReference type="Gene3D" id="3.50.50.60">
    <property type="entry name" value="FAD/NAD(P)-binding domain"/>
    <property type="match status" value="2"/>
</dbReference>
<dbReference type="SUPFAM" id="SSF51905">
    <property type="entry name" value="FAD/NAD(P)-binding domain"/>
    <property type="match status" value="1"/>
</dbReference>
<evidence type="ECO:0000313" key="5">
    <source>
        <dbReference type="Proteomes" id="UP000198599"/>
    </source>
</evidence>
<gene>
    <name evidence="4" type="ORF">SAMN04487859_11640</name>
</gene>
<protein>
    <submittedName>
        <fullName evidence="4">D-amino acid dehydrogenase small subunit</fullName>
    </submittedName>
</protein>
<evidence type="ECO:0000259" key="3">
    <source>
        <dbReference type="Pfam" id="PF01266"/>
    </source>
</evidence>
<dbReference type="GO" id="GO:0005737">
    <property type="term" value="C:cytoplasm"/>
    <property type="evidence" value="ECO:0007669"/>
    <property type="project" value="TreeGrafter"/>
</dbReference>
<dbReference type="Pfam" id="PF01266">
    <property type="entry name" value="DAO"/>
    <property type="match status" value="1"/>
</dbReference>
<dbReference type="Proteomes" id="UP000198599">
    <property type="component" value="Unassembled WGS sequence"/>
</dbReference>
<evidence type="ECO:0000256" key="1">
    <source>
        <dbReference type="ARBA" id="ARBA00009410"/>
    </source>
</evidence>
<keyword evidence="2" id="KW-0560">Oxidoreductase</keyword>
<reference evidence="5" key="1">
    <citation type="submission" date="2016-10" db="EMBL/GenBank/DDBJ databases">
        <authorList>
            <person name="Varghese N."/>
            <person name="Submissions S."/>
        </authorList>
    </citation>
    <scope>NUCLEOTIDE SEQUENCE [LARGE SCALE GENOMIC DNA]</scope>
    <source>
        <strain evidence="5">DSM 28463</strain>
    </source>
</reference>
<dbReference type="AlphaFoldDB" id="A0A1I5EJA3"/>
<keyword evidence="5" id="KW-1185">Reference proteome</keyword>
<dbReference type="STRING" id="1005928.SAMN04487859_11640"/>
<name>A0A1I5EJA3_9RHOB</name>